<dbReference type="AlphaFoldDB" id="A0A2G5UUY4"/>
<comment type="caution">
    <text evidence="1">The sequence shown here is derived from an EMBL/GenBank/DDBJ whole genome shotgun (WGS) entry which is preliminary data.</text>
</comment>
<dbReference type="EMBL" id="PDUG01000002">
    <property type="protein sequence ID" value="PIC43319.1"/>
    <property type="molecule type" value="Genomic_DNA"/>
</dbReference>
<evidence type="ECO:0000313" key="2">
    <source>
        <dbReference type="Proteomes" id="UP000230233"/>
    </source>
</evidence>
<gene>
    <name evidence="1" type="primary">Cnig_chr_II.g4104</name>
    <name evidence="1" type="ORF">B9Z55_004104</name>
</gene>
<sequence>MSPLLIFHLPLSNSYSLGILCISFHLRNLIFLLKLRQSTSDIRQSLPTPPLFPSVIITDPSENSQSPAKRLTNKAQTESKLAQNKSILHLDDQLPTDELMILSVATVLSIQILFTFVDFSGSSPFLFALPHAHDAFSAPSSSALLLDYLLLPLIESQHHRFPILSLIHQRASTLSAKKINQQSTN</sequence>
<protein>
    <submittedName>
        <fullName evidence="1">Uncharacterized protein</fullName>
    </submittedName>
</protein>
<organism evidence="1 2">
    <name type="scientific">Caenorhabditis nigoni</name>
    <dbReference type="NCBI Taxonomy" id="1611254"/>
    <lineage>
        <taxon>Eukaryota</taxon>
        <taxon>Metazoa</taxon>
        <taxon>Ecdysozoa</taxon>
        <taxon>Nematoda</taxon>
        <taxon>Chromadorea</taxon>
        <taxon>Rhabditida</taxon>
        <taxon>Rhabditina</taxon>
        <taxon>Rhabditomorpha</taxon>
        <taxon>Rhabditoidea</taxon>
        <taxon>Rhabditidae</taxon>
        <taxon>Peloderinae</taxon>
        <taxon>Caenorhabditis</taxon>
    </lineage>
</organism>
<name>A0A2G5UUY4_9PELO</name>
<keyword evidence="2" id="KW-1185">Reference proteome</keyword>
<accession>A0A2G5UUY4</accession>
<evidence type="ECO:0000313" key="1">
    <source>
        <dbReference type="EMBL" id="PIC43319.1"/>
    </source>
</evidence>
<dbReference type="Proteomes" id="UP000230233">
    <property type="component" value="Chromosome II"/>
</dbReference>
<proteinExistence type="predicted"/>
<reference evidence="2" key="1">
    <citation type="submission" date="2017-10" db="EMBL/GenBank/DDBJ databases">
        <title>Rapid genome shrinkage in a self-fertile nematode reveals novel sperm competition proteins.</title>
        <authorList>
            <person name="Yin D."/>
            <person name="Schwarz E.M."/>
            <person name="Thomas C.G."/>
            <person name="Felde R.L."/>
            <person name="Korf I.F."/>
            <person name="Cutter A.D."/>
            <person name="Schartner C.M."/>
            <person name="Ralston E.J."/>
            <person name="Meyer B.J."/>
            <person name="Haag E.S."/>
        </authorList>
    </citation>
    <scope>NUCLEOTIDE SEQUENCE [LARGE SCALE GENOMIC DNA]</scope>
    <source>
        <strain evidence="2">JU1422</strain>
    </source>
</reference>